<dbReference type="Proteomes" id="UP001321473">
    <property type="component" value="Unassembled WGS sequence"/>
</dbReference>
<name>A0AAQ4D7Z5_AMBAM</name>
<feature type="region of interest" description="Disordered" evidence="1">
    <location>
        <begin position="25"/>
        <end position="45"/>
    </location>
</feature>
<keyword evidence="3" id="KW-1185">Reference proteome</keyword>
<evidence type="ECO:0000313" key="3">
    <source>
        <dbReference type="Proteomes" id="UP001321473"/>
    </source>
</evidence>
<evidence type="ECO:0000256" key="1">
    <source>
        <dbReference type="SAM" id="MobiDB-lite"/>
    </source>
</evidence>
<organism evidence="2 3">
    <name type="scientific">Amblyomma americanum</name>
    <name type="common">Lone star tick</name>
    <dbReference type="NCBI Taxonomy" id="6943"/>
    <lineage>
        <taxon>Eukaryota</taxon>
        <taxon>Metazoa</taxon>
        <taxon>Ecdysozoa</taxon>
        <taxon>Arthropoda</taxon>
        <taxon>Chelicerata</taxon>
        <taxon>Arachnida</taxon>
        <taxon>Acari</taxon>
        <taxon>Parasitiformes</taxon>
        <taxon>Ixodida</taxon>
        <taxon>Ixodoidea</taxon>
        <taxon>Ixodidae</taxon>
        <taxon>Amblyomminae</taxon>
        <taxon>Amblyomma</taxon>
    </lineage>
</organism>
<accession>A0AAQ4D7Z5</accession>
<protein>
    <recommendedName>
        <fullName evidence="4">Tick transposon</fullName>
    </recommendedName>
</protein>
<comment type="caution">
    <text evidence="2">The sequence shown here is derived from an EMBL/GenBank/DDBJ whole genome shotgun (WGS) entry which is preliminary data.</text>
</comment>
<dbReference type="AlphaFoldDB" id="A0AAQ4D7Z5"/>
<gene>
    <name evidence="2" type="ORF">V5799_003784</name>
</gene>
<evidence type="ECO:0008006" key="4">
    <source>
        <dbReference type="Google" id="ProtNLM"/>
    </source>
</evidence>
<reference evidence="2 3" key="1">
    <citation type="journal article" date="2023" name="Arcadia Sci">
        <title>De novo assembly of a long-read Amblyomma americanum tick genome.</title>
        <authorList>
            <person name="Chou S."/>
            <person name="Poskanzer K.E."/>
            <person name="Rollins M."/>
            <person name="Thuy-Boun P.S."/>
        </authorList>
    </citation>
    <scope>NUCLEOTIDE SEQUENCE [LARGE SCALE GENOMIC DNA]</scope>
    <source>
        <strain evidence="2">F_SG_1</strain>
        <tissue evidence="2">Salivary glands</tissue>
    </source>
</reference>
<dbReference type="EMBL" id="JARKHS020033965">
    <property type="protein sequence ID" value="KAK8758585.1"/>
    <property type="molecule type" value="Genomic_DNA"/>
</dbReference>
<sequence length="165" mass="18119">MLTGSWWKVSPITIRNCWRKAGLLKTPANPQDREGEDDDDNASELWVEAQEKLSIDPSVTFDDYVECDAAAWTAAELTTEDIVSSACEPEDGSDDDDDVEAEIADRPDDCVSGSDVLSAIAKVRAFLGASASVPEVVQKKVDDIESFVLQRLASTKQKKITDFFK</sequence>
<proteinExistence type="predicted"/>
<evidence type="ECO:0000313" key="2">
    <source>
        <dbReference type="EMBL" id="KAK8758585.1"/>
    </source>
</evidence>